<dbReference type="PANTHER" id="PTHR15414:SF5">
    <property type="entry name" value="PROTEIN OS-9"/>
    <property type="match status" value="1"/>
</dbReference>
<protein>
    <recommendedName>
        <fullName evidence="2">Endoplasmic reticulum lectin</fullName>
    </recommendedName>
</protein>
<name>A0A8U7NW84_CORMO</name>
<sequence>MAARRGPGPVAALALLALLGPGWPLRGARAALNLQELSELKYGLEILAEPVLAGQHQAEDVVTVASRFKQRYECRLPPAAVGPPPGPPRDPRLYNGSGVAELLRPMGTAPCLLKTKDWWTYEFCYGRHIQQYHLEGDSGDRGRDRVALMTPPPPQHHPIPALCVPRPHRVGDQG</sequence>
<dbReference type="AlphaFoldDB" id="A0A8U7NW84"/>
<evidence type="ECO:0000256" key="3">
    <source>
        <dbReference type="SAM" id="MobiDB-lite"/>
    </source>
</evidence>
<proteinExistence type="inferred from homology"/>
<reference evidence="5" key="3">
    <citation type="submission" date="2025-09" db="UniProtKB">
        <authorList>
            <consortium name="Ensembl"/>
        </authorList>
    </citation>
    <scope>IDENTIFICATION</scope>
</reference>
<evidence type="ECO:0000313" key="5">
    <source>
        <dbReference type="Ensembl" id="ENSCMUP00000033732.1"/>
    </source>
</evidence>
<evidence type="ECO:0000256" key="1">
    <source>
        <dbReference type="ARBA" id="ARBA00004319"/>
    </source>
</evidence>
<keyword evidence="2" id="KW-0430">Lectin</keyword>
<dbReference type="Proteomes" id="UP000694553">
    <property type="component" value="Unassembled WGS sequence"/>
</dbReference>
<dbReference type="InterPro" id="IPR012913">
    <property type="entry name" value="OS9-like_dom"/>
</dbReference>
<evidence type="ECO:0000313" key="6">
    <source>
        <dbReference type="Proteomes" id="UP000694553"/>
    </source>
</evidence>
<reference evidence="5" key="2">
    <citation type="submission" date="2025-08" db="UniProtKB">
        <authorList>
            <consortium name="Ensembl"/>
        </authorList>
    </citation>
    <scope>IDENTIFICATION</scope>
</reference>
<comment type="similarity">
    <text evidence="2">Belongs to the OS-9 family.</text>
</comment>
<feature type="signal peptide" evidence="4">
    <location>
        <begin position="1"/>
        <end position="30"/>
    </location>
</feature>
<evidence type="ECO:0000256" key="4">
    <source>
        <dbReference type="SAM" id="SignalP"/>
    </source>
</evidence>
<keyword evidence="4" id="KW-0732">Signal</keyword>
<dbReference type="GO" id="GO:0030968">
    <property type="term" value="P:endoplasmic reticulum unfolded protein response"/>
    <property type="evidence" value="ECO:0007669"/>
    <property type="project" value="UniProtKB-UniRule"/>
</dbReference>
<dbReference type="InterPro" id="IPR009011">
    <property type="entry name" value="Man6P_isomerase_rcpt-bd_dom_sf"/>
</dbReference>
<keyword evidence="2" id="KW-0256">Endoplasmic reticulum</keyword>
<comment type="function">
    <text evidence="2">Lectin involved in the quality control of the secretory pathway. As a member of the endoplasmic reticulum-associated degradation lumenal (ERAD-L) surveillance system, targets misfolded endoplasmic reticulum lumenal glycoproteins for degradation.</text>
</comment>
<dbReference type="GO" id="GO:0030970">
    <property type="term" value="P:retrograde protein transport, ER to cytosol"/>
    <property type="evidence" value="ECO:0007669"/>
    <property type="project" value="TreeGrafter"/>
</dbReference>
<dbReference type="InterPro" id="IPR045149">
    <property type="entry name" value="OS-9-like"/>
</dbReference>
<dbReference type="PANTHER" id="PTHR15414">
    <property type="entry name" value="OS-9-RELATED"/>
    <property type="match status" value="1"/>
</dbReference>
<comment type="subcellular location">
    <subcellularLocation>
        <location evidence="1 2">Endoplasmic reticulum lumen</location>
    </subcellularLocation>
</comment>
<feature type="region of interest" description="Disordered" evidence="3">
    <location>
        <begin position="150"/>
        <end position="174"/>
    </location>
</feature>
<dbReference type="GO" id="GO:0005788">
    <property type="term" value="C:endoplasmic reticulum lumen"/>
    <property type="evidence" value="ECO:0007669"/>
    <property type="project" value="UniProtKB-SubCell"/>
</dbReference>
<dbReference type="Gene3D" id="2.70.130.10">
    <property type="entry name" value="Mannose-6-phosphate receptor binding domain"/>
    <property type="match status" value="1"/>
</dbReference>
<reference evidence="6" key="1">
    <citation type="submission" date="2019-10" db="EMBL/GenBank/DDBJ databases">
        <title>Corvus moneduloides (New Caledonian crow) genome, bCorMon1, primary haplotype.</title>
        <authorList>
            <person name="Rutz C."/>
            <person name="Fungtammasan C."/>
            <person name="Mountcastle J."/>
            <person name="Formenti G."/>
            <person name="Chow W."/>
            <person name="Howe K."/>
            <person name="Steele M.P."/>
            <person name="Fernandes J."/>
            <person name="Gilbert M.T.P."/>
            <person name="Fedrigo O."/>
            <person name="Jarvis E.D."/>
            <person name="Gemmell N."/>
        </authorList>
    </citation>
    <scope>NUCLEOTIDE SEQUENCE [LARGE SCALE GENOMIC DNA]</scope>
</reference>
<dbReference type="OMA" id="CVPRPHR"/>
<dbReference type="Pfam" id="PF07915">
    <property type="entry name" value="PRKCSH"/>
    <property type="match status" value="1"/>
</dbReference>
<dbReference type="GO" id="GO:0030246">
    <property type="term" value="F:carbohydrate binding"/>
    <property type="evidence" value="ECO:0007669"/>
    <property type="project" value="UniProtKB-UniRule"/>
</dbReference>
<evidence type="ECO:0000256" key="2">
    <source>
        <dbReference type="RuleBase" id="RU369099"/>
    </source>
</evidence>
<keyword evidence="6" id="KW-1185">Reference proteome</keyword>
<feature type="chain" id="PRO_5043725446" description="Endoplasmic reticulum lectin" evidence="4">
    <location>
        <begin position="31"/>
        <end position="174"/>
    </location>
</feature>
<accession>A0A8U7NW84</accession>
<organism evidence="5 6">
    <name type="scientific">Corvus moneduloides</name>
    <name type="common">New Caledonian crow</name>
    <dbReference type="NCBI Taxonomy" id="1196302"/>
    <lineage>
        <taxon>Eukaryota</taxon>
        <taxon>Metazoa</taxon>
        <taxon>Chordata</taxon>
        <taxon>Craniata</taxon>
        <taxon>Vertebrata</taxon>
        <taxon>Euteleostomi</taxon>
        <taxon>Archelosauria</taxon>
        <taxon>Archosauria</taxon>
        <taxon>Dinosauria</taxon>
        <taxon>Saurischia</taxon>
        <taxon>Theropoda</taxon>
        <taxon>Coelurosauria</taxon>
        <taxon>Aves</taxon>
        <taxon>Neognathae</taxon>
        <taxon>Neoaves</taxon>
        <taxon>Telluraves</taxon>
        <taxon>Australaves</taxon>
        <taxon>Passeriformes</taxon>
        <taxon>Corvoidea</taxon>
        <taxon>Corvidae</taxon>
        <taxon>Corvus</taxon>
    </lineage>
</organism>
<dbReference type="Ensembl" id="ENSCMUT00000037095.1">
    <property type="protein sequence ID" value="ENSCMUP00000033732.1"/>
    <property type="gene ID" value="ENSCMUG00000017546.1"/>
</dbReference>